<dbReference type="InterPro" id="IPR051676">
    <property type="entry name" value="UPF0053_domain"/>
</dbReference>
<proteinExistence type="predicted"/>
<dbReference type="AlphaFoldDB" id="A0AAU7XMX7"/>
<evidence type="ECO:0000313" key="1">
    <source>
        <dbReference type="EMBL" id="XBY59276.1"/>
    </source>
</evidence>
<dbReference type="InterPro" id="IPR046342">
    <property type="entry name" value="CBS_dom_sf"/>
</dbReference>
<dbReference type="SUPFAM" id="SSF54631">
    <property type="entry name" value="CBS-domain pair"/>
    <property type="match status" value="1"/>
</dbReference>
<name>A0AAU7XMX7_9GAMM</name>
<organism evidence="1">
    <name type="scientific">Vreelandella sp. SM1641</name>
    <dbReference type="NCBI Taxonomy" id="3126101"/>
    <lineage>
        <taxon>Bacteria</taxon>
        <taxon>Pseudomonadati</taxon>
        <taxon>Pseudomonadota</taxon>
        <taxon>Gammaproteobacteria</taxon>
        <taxon>Oceanospirillales</taxon>
        <taxon>Halomonadaceae</taxon>
        <taxon>Vreelandella</taxon>
    </lineage>
</organism>
<gene>
    <name evidence="1" type="ORF">V8F66_02005</name>
</gene>
<sequence>MERAHTRYPEIDDENASVGVVHLANLLKRIEAGHRDQPVPSVMRPAAVLPTLMRLPDALDQLVQKTNQMACVIDEYGGFTGVLTIVISP</sequence>
<accession>A0AAU7XMX7</accession>
<dbReference type="PANTHER" id="PTHR43099">
    <property type="entry name" value="UPF0053 PROTEIN YRKA"/>
    <property type="match status" value="1"/>
</dbReference>
<dbReference type="EMBL" id="CP158484">
    <property type="protein sequence ID" value="XBY59276.1"/>
    <property type="molecule type" value="Genomic_DNA"/>
</dbReference>
<reference evidence="1" key="1">
    <citation type="submission" date="2024-02" db="EMBL/GenBank/DDBJ databases">
        <title>Complete genome sequence of Vreelandella sp. SM1641, a marine exopolysaccharide-producing bacterium isolated from deep-sea hydrothermal sediment of the southwest Indian Ocean.</title>
        <authorList>
            <person name="Zhu H."/>
            <person name="Sun M."/>
        </authorList>
    </citation>
    <scope>NUCLEOTIDE SEQUENCE</scope>
    <source>
        <strain evidence="1">SM1641</strain>
    </source>
</reference>
<dbReference type="Gene3D" id="3.10.580.10">
    <property type="entry name" value="CBS-domain"/>
    <property type="match status" value="1"/>
</dbReference>
<dbReference type="KEGG" id="vrs:V8F66_02005"/>
<dbReference type="PANTHER" id="PTHR43099:SF5">
    <property type="entry name" value="HLYC_CORC FAMILY TRANSPORTER"/>
    <property type="match status" value="1"/>
</dbReference>
<evidence type="ECO:0008006" key="2">
    <source>
        <dbReference type="Google" id="ProtNLM"/>
    </source>
</evidence>
<protein>
    <recommendedName>
        <fullName evidence="2">CBS domain-containing protein</fullName>
    </recommendedName>
</protein>